<dbReference type="EMBL" id="BORB01000030">
    <property type="protein sequence ID" value="GIN58811.1"/>
    <property type="molecule type" value="Genomic_DNA"/>
</dbReference>
<protein>
    <submittedName>
        <fullName evidence="1">Uncharacterized protein</fullName>
    </submittedName>
</protein>
<dbReference type="InterPro" id="IPR031552">
    <property type="entry name" value="ParE-like_toxin"/>
</dbReference>
<comment type="caution">
    <text evidence="1">The sequence shown here is derived from an EMBL/GenBank/DDBJ whole genome shotgun (WGS) entry which is preliminary data.</text>
</comment>
<dbReference type="InterPro" id="IPR035093">
    <property type="entry name" value="RelE/ParE_toxin_dom_sf"/>
</dbReference>
<gene>
    <name evidence="1" type="ORF">J8TS2_31300</name>
</gene>
<organism evidence="1 2">
    <name type="scientific">Lederbergia ruris</name>
    <dbReference type="NCBI Taxonomy" id="217495"/>
    <lineage>
        <taxon>Bacteria</taxon>
        <taxon>Bacillati</taxon>
        <taxon>Bacillota</taxon>
        <taxon>Bacilli</taxon>
        <taxon>Bacillales</taxon>
        <taxon>Bacillaceae</taxon>
        <taxon>Lederbergia</taxon>
    </lineage>
</organism>
<dbReference type="SUPFAM" id="SSF143011">
    <property type="entry name" value="RelE-like"/>
    <property type="match status" value="1"/>
</dbReference>
<dbReference type="Gene3D" id="3.30.2310.20">
    <property type="entry name" value="RelE-like"/>
    <property type="match status" value="1"/>
</dbReference>
<dbReference type="Proteomes" id="UP000679950">
    <property type="component" value="Unassembled WGS sequence"/>
</dbReference>
<accession>A0ABQ4KMV3</accession>
<evidence type="ECO:0000313" key="1">
    <source>
        <dbReference type="EMBL" id="GIN58811.1"/>
    </source>
</evidence>
<dbReference type="Pfam" id="PF15781">
    <property type="entry name" value="ParE-like_toxin"/>
    <property type="match status" value="1"/>
</dbReference>
<name>A0ABQ4KMV3_9BACI</name>
<reference evidence="1 2" key="1">
    <citation type="submission" date="2021-03" db="EMBL/GenBank/DDBJ databases">
        <title>Antimicrobial resistance genes in bacteria isolated from Japanese honey, and their potential for conferring macrolide and lincosamide resistance in the American foulbrood pathogen Paenibacillus larvae.</title>
        <authorList>
            <person name="Okamoto M."/>
            <person name="Kumagai M."/>
            <person name="Kanamori H."/>
            <person name="Takamatsu D."/>
        </authorList>
    </citation>
    <scope>NUCLEOTIDE SEQUENCE [LARGE SCALE GENOMIC DNA]</scope>
    <source>
        <strain evidence="1 2">J8TS2</strain>
    </source>
</reference>
<sequence length="104" mass="12041">MSKQLPIKISKRAGKDLKKIQRSDQVLFRKISKAIEDIRKNPFIGEAKKGDLKGCFCLDIHHVGTNYELCYSLEELEDGQVVLILLMGPRENFYSQLKRYLDLI</sequence>
<evidence type="ECO:0000313" key="2">
    <source>
        <dbReference type="Proteomes" id="UP000679950"/>
    </source>
</evidence>
<keyword evidence="2" id="KW-1185">Reference proteome</keyword>
<proteinExistence type="predicted"/>
<dbReference type="RefSeq" id="WP_158322384.1">
    <property type="nucleotide sequence ID" value="NZ_BORB01000030.1"/>
</dbReference>